<keyword evidence="2" id="KW-0285">Flavoprotein</keyword>
<dbReference type="GeneID" id="85313964"/>
<evidence type="ECO:0000256" key="1">
    <source>
        <dbReference type="ARBA" id="ARBA00010139"/>
    </source>
</evidence>
<dbReference type="AlphaFoldDB" id="A0AAJ0BNW8"/>
<evidence type="ECO:0000313" key="6">
    <source>
        <dbReference type="Proteomes" id="UP001244011"/>
    </source>
</evidence>
<dbReference type="InterPro" id="IPR036188">
    <property type="entry name" value="FAD/NAD-bd_sf"/>
</dbReference>
<dbReference type="Proteomes" id="UP001244011">
    <property type="component" value="Unassembled WGS sequence"/>
</dbReference>
<dbReference type="RefSeq" id="XP_060277839.1">
    <property type="nucleotide sequence ID" value="XM_060430777.1"/>
</dbReference>
<dbReference type="GO" id="GO:0004499">
    <property type="term" value="F:N,N-dimethylaniline monooxygenase activity"/>
    <property type="evidence" value="ECO:0007669"/>
    <property type="project" value="InterPro"/>
</dbReference>
<name>A0AAJ0BNW8_9PEZI</name>
<proteinExistence type="inferred from homology"/>
<dbReference type="Gene3D" id="3.50.50.60">
    <property type="entry name" value="FAD/NAD(P)-binding domain"/>
    <property type="match status" value="2"/>
</dbReference>
<keyword evidence="6" id="KW-1185">Reference proteome</keyword>
<evidence type="ECO:0000256" key="2">
    <source>
        <dbReference type="ARBA" id="ARBA00022630"/>
    </source>
</evidence>
<gene>
    <name evidence="5" type="ORF">QBC33DRAFT_574780</name>
</gene>
<sequence>MGNLAPDTEFLSRSAAADFEALPARYGWPTQNERGYRIKEQLCGKERPLRVIALGAGCAGICLAKFLPEQLRNVTLTIYDKNPEYGGTWYENRYPGCACDIPSHIYQFSWAKNPRWSQFYSDGKEILQYFKDVVDRFNLAKYIHLNHMITGAYWDSERGRWDIHVKDVLSGSSFVDSCDVFINCSGILNAWDWPKIEGLDSFKGTLCHTANYDESTELEGKKVAVIGLGSSGVQVIPNILPKVQHLYCWVRSPTWITAGFAQKYAGPNGANFKYTEEQKKRFAEHSDEYLDYCKKLESEVSEMFKNIQVGTAEAEQAKAFSMEEMRKKLGHRTDIMEKIIPTNFNVGCRRPTPGSGFLEALTSEKVTTFLDTLQKVTPNGFLDRQGKEHEADVIICATGFDTSWVPRFPIVAHGVNVQDMQAKRPTSYLSMAVPNIPNYFTIGGPYFSFGHGSYTTMVELFLHNILAVVRKIQKENIKAVSPRQDATDAFVEHADLWLKRTAWAGPCPSWFKNGKADGVLTIFPGSRLVLADLVSAPRFEDYDIEYWSSNKFAFLGNGFSTIEYDGSDMAWYLGTAHGLLPSGQPASTLPAP</sequence>
<dbReference type="SUPFAM" id="SSF51905">
    <property type="entry name" value="FAD/NAD(P)-binding domain"/>
    <property type="match status" value="2"/>
</dbReference>
<dbReference type="InterPro" id="IPR020946">
    <property type="entry name" value="Flavin_mOase-like"/>
</dbReference>
<dbReference type="PANTHER" id="PTHR42877">
    <property type="entry name" value="L-ORNITHINE N(5)-MONOOXYGENASE-RELATED"/>
    <property type="match status" value="1"/>
</dbReference>
<keyword evidence="4" id="KW-0560">Oxidoreductase</keyword>
<dbReference type="PANTHER" id="PTHR42877:SF7">
    <property type="entry name" value="FLAVIN-BINDING MONOOXYGENASE-RELATED"/>
    <property type="match status" value="1"/>
</dbReference>
<reference evidence="5" key="1">
    <citation type="submission" date="2023-06" db="EMBL/GenBank/DDBJ databases">
        <title>Genome-scale phylogeny and comparative genomics of the fungal order Sordariales.</title>
        <authorList>
            <consortium name="Lawrence Berkeley National Laboratory"/>
            <person name="Hensen N."/>
            <person name="Bonometti L."/>
            <person name="Westerberg I."/>
            <person name="Brannstrom I.O."/>
            <person name="Guillou S."/>
            <person name="Cros-Aarteil S."/>
            <person name="Calhoun S."/>
            <person name="Haridas S."/>
            <person name="Kuo A."/>
            <person name="Mondo S."/>
            <person name="Pangilinan J."/>
            <person name="Riley R."/>
            <person name="Labutti K."/>
            <person name="Andreopoulos B."/>
            <person name="Lipzen A."/>
            <person name="Chen C."/>
            <person name="Yanf M."/>
            <person name="Daum C."/>
            <person name="Ng V."/>
            <person name="Clum A."/>
            <person name="Steindorff A."/>
            <person name="Ohm R."/>
            <person name="Martin F."/>
            <person name="Silar P."/>
            <person name="Natvig D."/>
            <person name="Lalanne C."/>
            <person name="Gautier V."/>
            <person name="Ament-Velasquez S.L."/>
            <person name="Kruys A."/>
            <person name="Hutchinson M.I."/>
            <person name="Powell A.J."/>
            <person name="Barry K."/>
            <person name="Miller A.N."/>
            <person name="Grigoriev I.V."/>
            <person name="Debuchy R."/>
            <person name="Gladieux P."/>
            <person name="Thoren M.H."/>
            <person name="Johannesson H."/>
        </authorList>
    </citation>
    <scope>NUCLEOTIDE SEQUENCE</scope>
    <source>
        <strain evidence="5">8032-3</strain>
    </source>
</reference>
<dbReference type="GO" id="GO:0050660">
    <property type="term" value="F:flavin adenine dinucleotide binding"/>
    <property type="evidence" value="ECO:0007669"/>
    <property type="project" value="InterPro"/>
</dbReference>
<dbReference type="EMBL" id="MU839059">
    <property type="protein sequence ID" value="KAK1761626.1"/>
    <property type="molecule type" value="Genomic_DNA"/>
</dbReference>
<protein>
    <submittedName>
        <fullName evidence="5">Uncharacterized protein</fullName>
    </submittedName>
</protein>
<evidence type="ECO:0000313" key="5">
    <source>
        <dbReference type="EMBL" id="KAK1761626.1"/>
    </source>
</evidence>
<comment type="caution">
    <text evidence="5">The sequence shown here is derived from an EMBL/GenBank/DDBJ whole genome shotgun (WGS) entry which is preliminary data.</text>
</comment>
<evidence type="ECO:0000256" key="3">
    <source>
        <dbReference type="ARBA" id="ARBA00022827"/>
    </source>
</evidence>
<evidence type="ECO:0000256" key="4">
    <source>
        <dbReference type="ARBA" id="ARBA00023002"/>
    </source>
</evidence>
<dbReference type="GO" id="GO:0050661">
    <property type="term" value="F:NADP binding"/>
    <property type="evidence" value="ECO:0007669"/>
    <property type="project" value="InterPro"/>
</dbReference>
<comment type="similarity">
    <text evidence="1">Belongs to the FAD-binding monooxygenase family.</text>
</comment>
<dbReference type="InterPro" id="IPR051209">
    <property type="entry name" value="FAD-bind_Monooxygenase_sf"/>
</dbReference>
<accession>A0AAJ0BNW8</accession>
<dbReference type="Pfam" id="PF00743">
    <property type="entry name" value="FMO-like"/>
    <property type="match status" value="1"/>
</dbReference>
<keyword evidence="3" id="KW-0274">FAD</keyword>
<organism evidence="5 6">
    <name type="scientific">Phialemonium atrogriseum</name>
    <dbReference type="NCBI Taxonomy" id="1093897"/>
    <lineage>
        <taxon>Eukaryota</taxon>
        <taxon>Fungi</taxon>
        <taxon>Dikarya</taxon>
        <taxon>Ascomycota</taxon>
        <taxon>Pezizomycotina</taxon>
        <taxon>Sordariomycetes</taxon>
        <taxon>Sordariomycetidae</taxon>
        <taxon>Cephalothecales</taxon>
        <taxon>Cephalothecaceae</taxon>
        <taxon>Phialemonium</taxon>
    </lineage>
</organism>